<evidence type="ECO:0000313" key="2">
    <source>
        <dbReference type="EMBL" id="CAE20079.1"/>
    </source>
</evidence>
<feature type="transmembrane region" description="Helical" evidence="1">
    <location>
        <begin position="103"/>
        <end position="122"/>
    </location>
</feature>
<accession>Q7UZN8</accession>
<keyword evidence="1" id="KW-0812">Transmembrane</keyword>
<evidence type="ECO:0000313" key="3">
    <source>
        <dbReference type="Proteomes" id="UP000001026"/>
    </source>
</evidence>
<dbReference type="AlphaFoldDB" id="Q7UZN8"/>
<dbReference type="KEGG" id="pmm:PMM1620"/>
<dbReference type="Proteomes" id="UP000001026">
    <property type="component" value="Chromosome"/>
</dbReference>
<protein>
    <recommendedName>
        <fullName evidence="4">Rod shape-determining protein MreD</fullName>
    </recommendedName>
</protein>
<evidence type="ECO:0008006" key="4">
    <source>
        <dbReference type="Google" id="ProtNLM"/>
    </source>
</evidence>
<sequence>MGKYFKKKISLFSFLFIPIVYFWDPNWLEFLGVQPYWPLFWLLPWSMIYGSFNGLIIGLFLGLILDSLSLDSNFTQIPGLVLCGIWFGKLSISNNIFVGHFRFGLICSIACFFCGSLYFFQALFKYWYNHNIFLYLPILKNIFAQVFITGLLAPLICSLLFRLFQKSKGRDKLISFIDE</sequence>
<dbReference type="OrthoDB" id="541740at2"/>
<proteinExistence type="predicted"/>
<dbReference type="EMBL" id="BX548174">
    <property type="protein sequence ID" value="CAE20079.1"/>
    <property type="molecule type" value="Genomic_DNA"/>
</dbReference>
<dbReference type="HOGENOM" id="CLU_105759_0_0_3"/>
<organism evidence="2 3">
    <name type="scientific">Prochlorococcus marinus subsp. pastoris (strain CCMP1986 / NIES-2087 / MED4)</name>
    <dbReference type="NCBI Taxonomy" id="59919"/>
    <lineage>
        <taxon>Bacteria</taxon>
        <taxon>Bacillati</taxon>
        <taxon>Cyanobacteriota</taxon>
        <taxon>Cyanophyceae</taxon>
        <taxon>Synechococcales</taxon>
        <taxon>Prochlorococcaceae</taxon>
        <taxon>Prochlorococcus</taxon>
    </lineage>
</organism>
<evidence type="ECO:0000256" key="1">
    <source>
        <dbReference type="SAM" id="Phobius"/>
    </source>
</evidence>
<gene>
    <name evidence="2" type="ordered locus">PMM1620</name>
</gene>
<dbReference type="RefSeq" id="WP_011133247.1">
    <property type="nucleotide sequence ID" value="NC_005072.1"/>
</dbReference>
<dbReference type="STRING" id="59919.PMM1620"/>
<feature type="transmembrane region" description="Helical" evidence="1">
    <location>
        <begin position="142"/>
        <end position="164"/>
    </location>
</feature>
<keyword evidence="1" id="KW-1133">Transmembrane helix</keyword>
<reference evidence="2 3" key="1">
    <citation type="journal article" date="2003" name="Nature">
        <title>Genome divergence in two Prochlorococcus ecotypes reflects oceanic niche differentiation.</title>
        <authorList>
            <person name="Rocap G."/>
            <person name="Larimer F.W."/>
            <person name="Lamerdin J.E."/>
            <person name="Malfatti S."/>
            <person name="Chain P."/>
            <person name="Ahlgren N.A."/>
            <person name="Arellano A."/>
            <person name="Coleman M."/>
            <person name="Hauser L."/>
            <person name="Hess W.R."/>
            <person name="Johnson Z.I."/>
            <person name="Land M.L."/>
            <person name="Lindell D."/>
            <person name="Post A.F."/>
            <person name="Regala W."/>
            <person name="Shah M."/>
            <person name="Shaw S.L."/>
            <person name="Steglich C."/>
            <person name="Sullivan M.B."/>
            <person name="Ting C.S."/>
            <person name="Tolonen A."/>
            <person name="Webb E.A."/>
            <person name="Zinser E.R."/>
            <person name="Chisholm S.W."/>
        </authorList>
    </citation>
    <scope>NUCLEOTIDE SEQUENCE [LARGE SCALE GENOMIC DNA]</scope>
    <source>
        <strain evidence="3">CCMP1986 / NIES-2087 / MED4</strain>
    </source>
</reference>
<name>Q7UZN8_PROMP</name>
<keyword evidence="1" id="KW-0472">Membrane</keyword>
<dbReference type="eggNOG" id="ENOG502ZZ8G">
    <property type="taxonomic scope" value="Bacteria"/>
</dbReference>
<feature type="transmembrane region" description="Helical" evidence="1">
    <location>
        <begin position="46"/>
        <end position="65"/>
    </location>
</feature>